<evidence type="ECO:0000313" key="2">
    <source>
        <dbReference type="EMBL" id="MER2492727.1"/>
    </source>
</evidence>
<dbReference type="Gene3D" id="3.40.720.10">
    <property type="entry name" value="Alkaline Phosphatase, subunit A"/>
    <property type="match status" value="1"/>
</dbReference>
<dbReference type="PANTHER" id="PTHR43751:SF1">
    <property type="entry name" value="SULFATASE ATSG-RELATED"/>
    <property type="match status" value="1"/>
</dbReference>
<proteinExistence type="predicted"/>
<comment type="caution">
    <text evidence="2">The sequence shown here is derived from an EMBL/GenBank/DDBJ whole genome shotgun (WGS) entry which is preliminary data.</text>
</comment>
<dbReference type="SUPFAM" id="SSF53649">
    <property type="entry name" value="Alkaline phosphatase-like"/>
    <property type="match status" value="1"/>
</dbReference>
<accession>A0ABV1RJ89</accession>
<name>A0ABV1RJ89_9ALTE</name>
<sequence>MRFVVLFLYLVLLGGLFKGQLYAANISNDKPNFLWIVSEDNSYFFSRLYNKQGAEMPNVEVLAKDGLIFNNAFSNAPVCSTARSTLATGVYASKIALNYHRRFIESQLPQGLRPIAQLLKAEGYYTSNNVKNDFNFVEHKNDPVWDASSNTASWKARANKQPFFHMQTFTTTHEYNLHFPVTDVTRKPTKHKPDAIKLPPIYPDTALFRYTFARYLDQHQVLDKKIGKLIKQLKADGELENTFIFYFGDHGGVLPGTKGYVNDLGLHIPLVVRVPENYRHLLHPSMQKLKNTKIDGFINFVDFAPTLLKLANAKANPYHDGKAFLGFDVSLQQLNQRDDSFAYADRFDEKIDMVRTLRKGNLKYVRNYMPYIPNALFNQYRYRQAAYQQWKDLFQQQKLNAVQSAFFKAKPAEALYDISVDPFETHNLAQDPNYQSQLIALRKRLNNQLKSMPDLAFFPESHLAQYAFKSPHKFGEQNISEIAQLIDIANLQLLSWSQAKPQLIKALNSNAQWQQYWALIGFTYFAQQAGDQVDQISNLLAHPNPVIAARAVEFLTLATDYNPSIVIPQLIERTNDTLSALEITNIATVLHDLEGYTFDITTKPEWREATKSDTNQHLQRVTHYWTSSRIKYLKPSLGKNEL</sequence>
<dbReference type="InterPro" id="IPR000917">
    <property type="entry name" value="Sulfatase_N"/>
</dbReference>
<dbReference type="Proteomes" id="UP001467690">
    <property type="component" value="Unassembled WGS sequence"/>
</dbReference>
<dbReference type="RefSeq" id="WP_350402192.1">
    <property type="nucleotide sequence ID" value="NZ_JBELOE010000228.1"/>
</dbReference>
<dbReference type="InterPro" id="IPR016024">
    <property type="entry name" value="ARM-type_fold"/>
</dbReference>
<keyword evidence="3" id="KW-1185">Reference proteome</keyword>
<organism evidence="2 3">
    <name type="scientific">Catenovulum sediminis</name>
    <dbReference type="NCBI Taxonomy" id="1740262"/>
    <lineage>
        <taxon>Bacteria</taxon>
        <taxon>Pseudomonadati</taxon>
        <taxon>Pseudomonadota</taxon>
        <taxon>Gammaproteobacteria</taxon>
        <taxon>Alteromonadales</taxon>
        <taxon>Alteromonadaceae</taxon>
        <taxon>Catenovulum</taxon>
    </lineage>
</organism>
<dbReference type="SUPFAM" id="SSF48371">
    <property type="entry name" value="ARM repeat"/>
    <property type="match status" value="1"/>
</dbReference>
<dbReference type="InterPro" id="IPR052701">
    <property type="entry name" value="GAG_Ulvan_Degrading_Sulfatases"/>
</dbReference>
<dbReference type="EMBL" id="JBELOE010000228">
    <property type="protein sequence ID" value="MER2492727.1"/>
    <property type="molecule type" value="Genomic_DNA"/>
</dbReference>
<dbReference type="CDD" id="cd16027">
    <property type="entry name" value="SGSH"/>
    <property type="match status" value="1"/>
</dbReference>
<reference evidence="2 3" key="1">
    <citation type="submission" date="2024-06" db="EMBL/GenBank/DDBJ databases">
        <authorList>
            <person name="Chen R.Y."/>
        </authorList>
    </citation>
    <scope>NUCLEOTIDE SEQUENCE [LARGE SCALE GENOMIC DNA]</scope>
    <source>
        <strain evidence="2 3">D2</strain>
    </source>
</reference>
<dbReference type="Pfam" id="PF00884">
    <property type="entry name" value="Sulfatase"/>
    <property type="match status" value="1"/>
</dbReference>
<dbReference type="PANTHER" id="PTHR43751">
    <property type="entry name" value="SULFATASE"/>
    <property type="match status" value="1"/>
</dbReference>
<evidence type="ECO:0000259" key="1">
    <source>
        <dbReference type="Pfam" id="PF00884"/>
    </source>
</evidence>
<feature type="domain" description="Sulfatase N-terminal" evidence="1">
    <location>
        <begin position="31"/>
        <end position="312"/>
    </location>
</feature>
<protein>
    <submittedName>
        <fullName evidence="2">Sulfatase</fullName>
    </submittedName>
</protein>
<dbReference type="InterPro" id="IPR017850">
    <property type="entry name" value="Alkaline_phosphatase_core_sf"/>
</dbReference>
<evidence type="ECO:0000313" key="3">
    <source>
        <dbReference type="Proteomes" id="UP001467690"/>
    </source>
</evidence>
<gene>
    <name evidence="2" type="ORF">ABS311_12650</name>
</gene>